<protein>
    <submittedName>
        <fullName evidence="1">Uncharacterized protein</fullName>
    </submittedName>
</protein>
<sequence>MSKYVGGRLYVGSSLSPCCVVWCRHMSACGGYEKHRKLVCNNGFTIKTQTTVNDSQETAHFEITGELWPRSRSSSRRSVRG</sequence>
<dbReference type="AlphaFoldDB" id="A0A2U9C1B5"/>
<proteinExistence type="predicted"/>
<gene>
    <name evidence="1" type="ORF">SMAX5B_001019</name>
</gene>
<dbReference type="EMBL" id="CP026253">
    <property type="protein sequence ID" value="AWP10341.1"/>
    <property type="molecule type" value="Genomic_DNA"/>
</dbReference>
<evidence type="ECO:0000313" key="1">
    <source>
        <dbReference type="EMBL" id="AWP10341.1"/>
    </source>
</evidence>
<dbReference type="Proteomes" id="UP000246464">
    <property type="component" value="Chromosome 11"/>
</dbReference>
<evidence type="ECO:0000313" key="2">
    <source>
        <dbReference type="Proteomes" id="UP000246464"/>
    </source>
</evidence>
<accession>A0A2U9C1B5</accession>
<reference evidence="1 2" key="1">
    <citation type="submission" date="2017-12" db="EMBL/GenBank/DDBJ databases">
        <title>Integrating genomic resources of turbot (Scophthalmus maximus) in depth evaluation of genetic and physical mapping variation across individuals.</title>
        <authorList>
            <person name="Martinez P."/>
        </authorList>
    </citation>
    <scope>NUCLEOTIDE SEQUENCE [LARGE SCALE GENOMIC DNA]</scope>
</reference>
<keyword evidence="2" id="KW-1185">Reference proteome</keyword>
<organism evidence="1 2">
    <name type="scientific">Scophthalmus maximus</name>
    <name type="common">Turbot</name>
    <name type="synonym">Psetta maxima</name>
    <dbReference type="NCBI Taxonomy" id="52904"/>
    <lineage>
        <taxon>Eukaryota</taxon>
        <taxon>Metazoa</taxon>
        <taxon>Chordata</taxon>
        <taxon>Craniata</taxon>
        <taxon>Vertebrata</taxon>
        <taxon>Euteleostomi</taxon>
        <taxon>Actinopterygii</taxon>
        <taxon>Neopterygii</taxon>
        <taxon>Teleostei</taxon>
        <taxon>Neoteleostei</taxon>
        <taxon>Acanthomorphata</taxon>
        <taxon>Carangaria</taxon>
        <taxon>Pleuronectiformes</taxon>
        <taxon>Pleuronectoidei</taxon>
        <taxon>Scophthalmidae</taxon>
        <taxon>Scophthalmus</taxon>
    </lineage>
</organism>
<name>A0A2U9C1B5_SCOMX</name>